<gene>
    <name evidence="2" type="ORF">ACFU0X_10185</name>
</gene>
<name>A0ABW6JDH9_STRCE</name>
<feature type="region of interest" description="Disordered" evidence="1">
    <location>
        <begin position="46"/>
        <end position="69"/>
    </location>
</feature>
<evidence type="ECO:0000313" key="3">
    <source>
        <dbReference type="Proteomes" id="UP001600650"/>
    </source>
</evidence>
<reference evidence="2 3" key="1">
    <citation type="submission" date="2024-09" db="EMBL/GenBank/DDBJ databases">
        <title>The Natural Products Discovery Center: Release of the First 8490 Sequenced Strains for Exploring Actinobacteria Biosynthetic Diversity.</title>
        <authorList>
            <person name="Kalkreuter E."/>
            <person name="Kautsar S.A."/>
            <person name="Yang D."/>
            <person name="Bader C.D."/>
            <person name="Teijaro C.N."/>
            <person name="Fluegel L."/>
            <person name="Davis C.M."/>
            <person name="Simpson J.R."/>
            <person name="Lauterbach L."/>
            <person name="Steele A.D."/>
            <person name="Gui C."/>
            <person name="Meng S."/>
            <person name="Li G."/>
            <person name="Viehrig K."/>
            <person name="Ye F."/>
            <person name="Su P."/>
            <person name="Kiefer A.F."/>
            <person name="Nichols A."/>
            <person name="Cepeda A.J."/>
            <person name="Yan W."/>
            <person name="Fan B."/>
            <person name="Jiang Y."/>
            <person name="Adhikari A."/>
            <person name="Zheng C.-J."/>
            <person name="Schuster L."/>
            <person name="Cowan T.M."/>
            <person name="Smanski M.J."/>
            <person name="Chevrette M.G."/>
            <person name="De Carvalho L.P.S."/>
            <person name="Shen B."/>
        </authorList>
    </citation>
    <scope>NUCLEOTIDE SEQUENCE [LARGE SCALE GENOMIC DNA]</scope>
    <source>
        <strain evidence="2 3">NPDC057399</strain>
    </source>
</reference>
<accession>A0ABW6JDH9</accession>
<organism evidence="2 3">
    <name type="scientific">Streptomyces cellulosae</name>
    <dbReference type="NCBI Taxonomy" id="1968"/>
    <lineage>
        <taxon>Bacteria</taxon>
        <taxon>Bacillati</taxon>
        <taxon>Actinomycetota</taxon>
        <taxon>Actinomycetes</taxon>
        <taxon>Kitasatosporales</taxon>
        <taxon>Streptomycetaceae</taxon>
        <taxon>Streptomyces</taxon>
    </lineage>
</organism>
<comment type="caution">
    <text evidence="2">The sequence shown here is derived from an EMBL/GenBank/DDBJ whole genome shotgun (WGS) entry which is preliminary data.</text>
</comment>
<proteinExistence type="predicted"/>
<feature type="compositionally biased region" description="Basic residues" evidence="1">
    <location>
        <begin position="52"/>
        <end position="62"/>
    </location>
</feature>
<keyword evidence="3" id="KW-1185">Reference proteome</keyword>
<sequence>MLVPKQASPRLNPCTRYNSDGSRCTQLTPRLDGWCGNCHGFRDPEPAFPHVPSRRPSSRRHANWTPTGGAPDELDFGDVALTHRAVTSYAAHHRCTSDEAALELKSMIEDFALHPYTKSWSNEEDALRSLTNGGYRLLFNDDWTVLRGYSPGSHLERTWAQVKVGVPTREPRFDPTHRMAGPAWYYALEAELGTPVRVAWNAATLFVHTTKGDRLKQRNARTYLPEIATRVRAAVDGWDGSEGRHVLEDGHPEPRAWTLVKEPGRAPIVCTVAFPESRAAAA</sequence>
<evidence type="ECO:0000256" key="1">
    <source>
        <dbReference type="SAM" id="MobiDB-lite"/>
    </source>
</evidence>
<dbReference type="Proteomes" id="UP001600650">
    <property type="component" value="Unassembled WGS sequence"/>
</dbReference>
<evidence type="ECO:0000313" key="2">
    <source>
        <dbReference type="EMBL" id="MFE7963406.1"/>
    </source>
</evidence>
<dbReference type="EMBL" id="JBHVBU010000021">
    <property type="protein sequence ID" value="MFE7963406.1"/>
    <property type="molecule type" value="Genomic_DNA"/>
</dbReference>
<protein>
    <submittedName>
        <fullName evidence="2">Uncharacterized protein</fullName>
    </submittedName>
</protein>
<dbReference type="RefSeq" id="WP_381726208.1">
    <property type="nucleotide sequence ID" value="NZ_JBHVBU010000021.1"/>
</dbReference>